<comment type="subunit">
    <text evidence="9 10">Homodimer, forms a heterotetramer with a Cas2 homodimer.</text>
</comment>
<keyword evidence="7 10" id="KW-0238">DNA-binding</keyword>
<evidence type="ECO:0000256" key="6">
    <source>
        <dbReference type="ARBA" id="ARBA00023118"/>
    </source>
</evidence>
<keyword evidence="12" id="KW-1185">Reference proteome</keyword>
<dbReference type="NCBIfam" id="TIGR00287">
    <property type="entry name" value="cas1"/>
    <property type="match status" value="1"/>
</dbReference>
<comment type="function">
    <text evidence="10">CRISPR (clustered regularly interspaced short palindromic repeat), is an adaptive immune system that provides protection against mobile genetic elements (viruses, transposable elements and conjugative plasmids). CRISPR clusters contain spacers, sequences complementary to antecedent mobile elements, and target invading nucleic acids. CRISPR clusters are transcribed and processed into CRISPR RNA (crRNA). Acts as a dsDNA endonuclease. Involved in the integration of spacer DNA into the CRISPR cassette.</text>
</comment>
<dbReference type="EC" id="3.1.-.-" evidence="10"/>
<dbReference type="GO" id="GO:0004519">
    <property type="term" value="F:endonuclease activity"/>
    <property type="evidence" value="ECO:0007669"/>
    <property type="project" value="UniProtKB-KW"/>
</dbReference>
<keyword evidence="2 10" id="KW-0479">Metal-binding</keyword>
<evidence type="ECO:0000256" key="3">
    <source>
        <dbReference type="ARBA" id="ARBA00022759"/>
    </source>
</evidence>
<sequence length="302" mass="33412">MTAGRILDIAEDDIHLSAERGFLIVTKGGREAARLPLDQLDAVIVHAHGASYSNSLLVRLAERGCPVVFCGNNHAPAGVMWSVESHHQQSGRFDLQLAATVPLQKRLWQEIVRAKIRGQAEMLRRNEKPHHDALLSIAGYVKSGDPENHEAQAARRYWKAFFGPDFVRDQSLPGLNGMLNYGYTVLRALVARQVMASGLFPGMGLYHRNKNNALRLVDDLMEPFRPLVDHEVYRLSLAGHQSVERDVKLALASIGNYPVSLPMGETDLSVAVEMFVRSLVSSLEAGQVSLVVPEFGFRLEAT</sequence>
<dbReference type="HAMAP" id="MF_01470">
    <property type="entry name" value="Cas1"/>
    <property type="match status" value="1"/>
</dbReference>
<evidence type="ECO:0000256" key="5">
    <source>
        <dbReference type="ARBA" id="ARBA00022842"/>
    </source>
</evidence>
<evidence type="ECO:0000256" key="9">
    <source>
        <dbReference type="ARBA" id="ARBA00038592"/>
    </source>
</evidence>
<feature type="binding site" evidence="10">
    <location>
        <position position="150"/>
    </location>
    <ligand>
        <name>Mn(2+)</name>
        <dbReference type="ChEBI" id="CHEBI:29035"/>
    </ligand>
</feature>
<comment type="similarity">
    <text evidence="10">Belongs to the CRISPR-associated endonuclease Cas1 family.</text>
</comment>
<gene>
    <name evidence="10 11" type="primary">cas1</name>
    <name evidence="11" type="ORF">GCM10007924_23650</name>
</gene>
<evidence type="ECO:0000256" key="10">
    <source>
        <dbReference type="HAMAP-Rule" id="MF_01470"/>
    </source>
</evidence>
<dbReference type="EMBL" id="BSNF01000008">
    <property type="protein sequence ID" value="GLQ07144.1"/>
    <property type="molecule type" value="Genomic_DNA"/>
</dbReference>
<comment type="caution">
    <text evidence="11">The sequence shown here is derived from an EMBL/GenBank/DDBJ whole genome shotgun (WGS) entry which is preliminary data.</text>
</comment>
<organism evidence="11 12">
    <name type="scientific">Sneathiella chinensis</name>
    <dbReference type="NCBI Taxonomy" id="349750"/>
    <lineage>
        <taxon>Bacteria</taxon>
        <taxon>Pseudomonadati</taxon>
        <taxon>Pseudomonadota</taxon>
        <taxon>Alphaproteobacteria</taxon>
        <taxon>Sneathiellales</taxon>
        <taxon>Sneathiellaceae</taxon>
        <taxon>Sneathiella</taxon>
    </lineage>
</organism>
<dbReference type="Pfam" id="PF01867">
    <property type="entry name" value="Cas_Cas1"/>
    <property type="match status" value="1"/>
</dbReference>
<evidence type="ECO:0000256" key="8">
    <source>
        <dbReference type="ARBA" id="ARBA00023211"/>
    </source>
</evidence>
<evidence type="ECO:0000256" key="2">
    <source>
        <dbReference type="ARBA" id="ARBA00022723"/>
    </source>
</evidence>
<name>A0ABQ5U4S9_9PROT</name>
<dbReference type="InterPro" id="IPR042211">
    <property type="entry name" value="CRISPR-assoc_Cas1_N"/>
</dbReference>
<keyword evidence="3 10" id="KW-0255">Endonuclease</keyword>
<keyword evidence="1 10" id="KW-0540">Nuclease</keyword>
<dbReference type="InterPro" id="IPR002729">
    <property type="entry name" value="CRISPR-assoc_Cas1"/>
</dbReference>
<dbReference type="PANTHER" id="PTHR34353">
    <property type="entry name" value="CRISPR-ASSOCIATED ENDONUCLEASE CAS1 1"/>
    <property type="match status" value="1"/>
</dbReference>
<reference evidence="11" key="1">
    <citation type="journal article" date="2014" name="Int. J. Syst. Evol. Microbiol.">
        <title>Complete genome of a new Firmicutes species belonging to the dominant human colonic microbiota ('Ruminococcus bicirculans') reveals two chromosomes and a selective capacity to utilize plant glucans.</title>
        <authorList>
            <consortium name="NISC Comparative Sequencing Program"/>
            <person name="Wegmann U."/>
            <person name="Louis P."/>
            <person name="Goesmann A."/>
            <person name="Henrissat B."/>
            <person name="Duncan S.H."/>
            <person name="Flint H.J."/>
        </authorList>
    </citation>
    <scope>NUCLEOTIDE SEQUENCE</scope>
    <source>
        <strain evidence="11">NBRC 103408</strain>
    </source>
</reference>
<feature type="binding site" evidence="10">
    <location>
        <position position="222"/>
    </location>
    <ligand>
        <name>Mn(2+)</name>
        <dbReference type="ChEBI" id="CHEBI:29035"/>
    </ligand>
</feature>
<keyword evidence="5 10" id="KW-0460">Magnesium</keyword>
<dbReference type="InterPro" id="IPR019855">
    <property type="entry name" value="CRISPR-assoc_Cas1_NMENI"/>
</dbReference>
<keyword evidence="8 10" id="KW-0464">Manganese</keyword>
<evidence type="ECO:0000313" key="12">
    <source>
        <dbReference type="Proteomes" id="UP001161409"/>
    </source>
</evidence>
<dbReference type="Gene3D" id="3.100.10.20">
    <property type="entry name" value="CRISPR-associated endonuclease Cas1, N-terminal domain"/>
    <property type="match status" value="1"/>
</dbReference>
<accession>A0ABQ5U4S9</accession>
<dbReference type="Gene3D" id="1.20.120.920">
    <property type="entry name" value="CRISPR-associated endonuclease Cas1, C-terminal domain"/>
    <property type="match status" value="1"/>
</dbReference>
<protein>
    <recommendedName>
        <fullName evidence="10">CRISPR-associated endonuclease Cas1</fullName>
        <ecNumber evidence="10">3.1.-.-</ecNumber>
    </recommendedName>
</protein>
<keyword evidence="4 10" id="KW-0378">Hydrolase</keyword>
<reference evidence="11" key="2">
    <citation type="submission" date="2023-01" db="EMBL/GenBank/DDBJ databases">
        <title>Draft genome sequence of Sneathiella chinensis strain NBRC 103408.</title>
        <authorList>
            <person name="Sun Q."/>
            <person name="Mori K."/>
        </authorList>
    </citation>
    <scope>NUCLEOTIDE SEQUENCE</scope>
    <source>
        <strain evidence="11">NBRC 103408</strain>
    </source>
</reference>
<dbReference type="InterPro" id="IPR050646">
    <property type="entry name" value="Cas1"/>
</dbReference>
<dbReference type="Proteomes" id="UP001161409">
    <property type="component" value="Unassembled WGS sequence"/>
</dbReference>
<dbReference type="PANTHER" id="PTHR34353:SF2">
    <property type="entry name" value="CRISPR-ASSOCIATED ENDONUCLEASE CAS1 1"/>
    <property type="match status" value="1"/>
</dbReference>
<evidence type="ECO:0000313" key="11">
    <source>
        <dbReference type="EMBL" id="GLQ07144.1"/>
    </source>
</evidence>
<comment type="cofactor">
    <cofactor evidence="10">
        <name>Mg(2+)</name>
        <dbReference type="ChEBI" id="CHEBI:18420"/>
    </cofactor>
    <cofactor evidence="10">
        <name>Mn(2+)</name>
        <dbReference type="ChEBI" id="CHEBI:29035"/>
    </cofactor>
</comment>
<dbReference type="RefSeq" id="WP_169561211.1">
    <property type="nucleotide sequence ID" value="NZ_BSNF01000008.1"/>
</dbReference>
<evidence type="ECO:0000256" key="1">
    <source>
        <dbReference type="ARBA" id="ARBA00022722"/>
    </source>
</evidence>
<proteinExistence type="inferred from homology"/>
<keyword evidence="6 10" id="KW-0051">Antiviral defense</keyword>
<dbReference type="InterPro" id="IPR042206">
    <property type="entry name" value="CRISPR-assoc_Cas1_C"/>
</dbReference>
<evidence type="ECO:0000256" key="4">
    <source>
        <dbReference type="ARBA" id="ARBA00022801"/>
    </source>
</evidence>
<evidence type="ECO:0000256" key="7">
    <source>
        <dbReference type="ARBA" id="ARBA00023125"/>
    </source>
</evidence>
<feature type="binding site" evidence="10">
    <location>
        <position position="207"/>
    </location>
    <ligand>
        <name>Mn(2+)</name>
        <dbReference type="ChEBI" id="CHEBI:29035"/>
    </ligand>
</feature>
<dbReference type="NCBIfam" id="TIGR03639">
    <property type="entry name" value="cas1_NMENI"/>
    <property type="match status" value="1"/>
</dbReference>